<dbReference type="AlphaFoldDB" id="A0A9P4PSX7"/>
<proteinExistence type="predicted"/>
<keyword evidence="2" id="KW-1185">Reference proteome</keyword>
<organism evidence="1 2">
    <name type="scientific">Karstenula rhodostoma CBS 690.94</name>
    <dbReference type="NCBI Taxonomy" id="1392251"/>
    <lineage>
        <taxon>Eukaryota</taxon>
        <taxon>Fungi</taxon>
        <taxon>Dikarya</taxon>
        <taxon>Ascomycota</taxon>
        <taxon>Pezizomycotina</taxon>
        <taxon>Dothideomycetes</taxon>
        <taxon>Pleosporomycetidae</taxon>
        <taxon>Pleosporales</taxon>
        <taxon>Massarineae</taxon>
        <taxon>Didymosphaeriaceae</taxon>
        <taxon>Karstenula</taxon>
    </lineage>
</organism>
<accession>A0A9P4PSX7</accession>
<evidence type="ECO:0000313" key="1">
    <source>
        <dbReference type="EMBL" id="KAF2449607.1"/>
    </source>
</evidence>
<comment type="caution">
    <text evidence="1">The sequence shown here is derived from an EMBL/GenBank/DDBJ whole genome shotgun (WGS) entry which is preliminary data.</text>
</comment>
<evidence type="ECO:0000313" key="2">
    <source>
        <dbReference type="Proteomes" id="UP000799764"/>
    </source>
</evidence>
<dbReference type="EMBL" id="MU001494">
    <property type="protein sequence ID" value="KAF2449607.1"/>
    <property type="molecule type" value="Genomic_DNA"/>
</dbReference>
<sequence>MLPLLFHLPGPSASPVLFLSVHSSFSYAMEARGAVDRCRDSGGYGRGRGSGPHRIVAAGWGWRTCCEAFGT</sequence>
<name>A0A9P4PSX7_9PLEO</name>
<gene>
    <name evidence="1" type="ORF">P171DRAFT_427786</name>
</gene>
<reference evidence="1" key="1">
    <citation type="journal article" date="2020" name="Stud. Mycol.">
        <title>101 Dothideomycetes genomes: a test case for predicting lifestyles and emergence of pathogens.</title>
        <authorList>
            <person name="Haridas S."/>
            <person name="Albert R."/>
            <person name="Binder M."/>
            <person name="Bloem J."/>
            <person name="Labutti K."/>
            <person name="Salamov A."/>
            <person name="Andreopoulos B."/>
            <person name="Baker S."/>
            <person name="Barry K."/>
            <person name="Bills G."/>
            <person name="Bluhm B."/>
            <person name="Cannon C."/>
            <person name="Castanera R."/>
            <person name="Culley D."/>
            <person name="Daum C."/>
            <person name="Ezra D."/>
            <person name="Gonzalez J."/>
            <person name="Henrissat B."/>
            <person name="Kuo A."/>
            <person name="Liang C."/>
            <person name="Lipzen A."/>
            <person name="Lutzoni F."/>
            <person name="Magnuson J."/>
            <person name="Mondo S."/>
            <person name="Nolan M."/>
            <person name="Ohm R."/>
            <person name="Pangilinan J."/>
            <person name="Park H.-J."/>
            <person name="Ramirez L."/>
            <person name="Alfaro M."/>
            <person name="Sun H."/>
            <person name="Tritt A."/>
            <person name="Yoshinaga Y."/>
            <person name="Zwiers L.-H."/>
            <person name="Turgeon B."/>
            <person name="Goodwin S."/>
            <person name="Spatafora J."/>
            <person name="Crous P."/>
            <person name="Grigoriev I."/>
        </authorList>
    </citation>
    <scope>NUCLEOTIDE SEQUENCE</scope>
    <source>
        <strain evidence="1">CBS 690.94</strain>
    </source>
</reference>
<protein>
    <submittedName>
        <fullName evidence="1">Uncharacterized protein</fullName>
    </submittedName>
</protein>
<dbReference type="Proteomes" id="UP000799764">
    <property type="component" value="Unassembled WGS sequence"/>
</dbReference>